<dbReference type="AlphaFoldDB" id="L8X4T1"/>
<evidence type="ECO:0000313" key="1">
    <source>
        <dbReference type="EMBL" id="ELU44122.1"/>
    </source>
</evidence>
<dbReference type="EMBL" id="AFRT01000407">
    <property type="protein sequence ID" value="ELU44122.1"/>
    <property type="molecule type" value="Genomic_DNA"/>
</dbReference>
<keyword evidence="2" id="KW-1185">Reference proteome</keyword>
<gene>
    <name evidence="1" type="ORF">AG1IA_01849</name>
</gene>
<protein>
    <submittedName>
        <fullName evidence="1">Uncharacterized protein</fullName>
    </submittedName>
</protein>
<name>L8X4T1_THACA</name>
<sequence length="66" mass="7069">MNSKPNALTVLLIDTSGLLVYLLCLVDTLPTYFSAGSTALFKTRKLSPPSTYYSSNNLKGSHSPGC</sequence>
<proteinExistence type="predicted"/>
<dbReference type="Proteomes" id="UP000011668">
    <property type="component" value="Unassembled WGS sequence"/>
</dbReference>
<organism evidence="1 2">
    <name type="scientific">Thanatephorus cucumeris (strain AG1-IA)</name>
    <name type="common">Rice sheath blight fungus</name>
    <name type="synonym">Rhizoctonia solani</name>
    <dbReference type="NCBI Taxonomy" id="983506"/>
    <lineage>
        <taxon>Eukaryota</taxon>
        <taxon>Fungi</taxon>
        <taxon>Dikarya</taxon>
        <taxon>Basidiomycota</taxon>
        <taxon>Agaricomycotina</taxon>
        <taxon>Agaricomycetes</taxon>
        <taxon>Cantharellales</taxon>
        <taxon>Ceratobasidiaceae</taxon>
        <taxon>Rhizoctonia</taxon>
        <taxon>Rhizoctonia solani AG-1</taxon>
    </lineage>
</organism>
<reference evidence="1 2" key="1">
    <citation type="journal article" date="2013" name="Nat. Commun.">
        <title>The evolution and pathogenic mechanisms of the rice sheath blight pathogen.</title>
        <authorList>
            <person name="Zheng A."/>
            <person name="Lin R."/>
            <person name="Xu L."/>
            <person name="Qin P."/>
            <person name="Tang C."/>
            <person name="Ai P."/>
            <person name="Zhang D."/>
            <person name="Liu Y."/>
            <person name="Sun Z."/>
            <person name="Feng H."/>
            <person name="Wang Y."/>
            <person name="Chen Y."/>
            <person name="Liang X."/>
            <person name="Fu R."/>
            <person name="Li Q."/>
            <person name="Zhang J."/>
            <person name="Yu X."/>
            <person name="Xie Z."/>
            <person name="Ding L."/>
            <person name="Guan P."/>
            <person name="Tang J."/>
            <person name="Liang Y."/>
            <person name="Wang S."/>
            <person name="Deng Q."/>
            <person name="Li S."/>
            <person name="Zhu J."/>
            <person name="Wang L."/>
            <person name="Liu H."/>
            <person name="Li P."/>
        </authorList>
    </citation>
    <scope>NUCLEOTIDE SEQUENCE [LARGE SCALE GENOMIC DNA]</scope>
    <source>
        <strain evidence="2">AG-1 IA</strain>
    </source>
</reference>
<accession>L8X4T1</accession>
<comment type="caution">
    <text evidence="1">The sequence shown here is derived from an EMBL/GenBank/DDBJ whole genome shotgun (WGS) entry which is preliminary data.</text>
</comment>
<dbReference type="HOGENOM" id="CLU_2832933_0_0_1"/>
<evidence type="ECO:0000313" key="2">
    <source>
        <dbReference type="Proteomes" id="UP000011668"/>
    </source>
</evidence>